<evidence type="ECO:0000256" key="4">
    <source>
        <dbReference type="ARBA" id="ARBA00022917"/>
    </source>
</evidence>
<dbReference type="OrthoDB" id="15808at2759"/>
<keyword evidence="8" id="KW-1185">Reference proteome</keyword>
<dbReference type="GO" id="GO:0006436">
    <property type="term" value="P:tryptophanyl-tRNA aminoacylation"/>
    <property type="evidence" value="ECO:0007669"/>
    <property type="project" value="TreeGrafter"/>
</dbReference>
<dbReference type="AlphaFoldDB" id="A0A388L774"/>
<dbReference type="GO" id="GO:0048608">
    <property type="term" value="P:reproductive structure development"/>
    <property type="evidence" value="ECO:0007669"/>
    <property type="project" value="UniProtKB-ARBA"/>
</dbReference>
<keyword evidence="3 6" id="KW-0067">ATP-binding</keyword>
<dbReference type="GO" id="GO:0005739">
    <property type="term" value="C:mitochondrion"/>
    <property type="evidence" value="ECO:0007669"/>
    <property type="project" value="TreeGrafter"/>
</dbReference>
<dbReference type="InterPro" id="IPR002305">
    <property type="entry name" value="aa-tRNA-synth_Ic"/>
</dbReference>
<keyword evidence="4 6" id="KW-0648">Protein biosynthesis</keyword>
<dbReference type="SUPFAM" id="SSF52374">
    <property type="entry name" value="Nucleotidylyl transferase"/>
    <property type="match status" value="1"/>
</dbReference>
<evidence type="ECO:0000313" key="8">
    <source>
        <dbReference type="Proteomes" id="UP000265515"/>
    </source>
</evidence>
<accession>A0A388L774</accession>
<protein>
    <recommendedName>
        <fullName evidence="9">Tryptophanyl-tRNA synthetase</fullName>
    </recommendedName>
</protein>
<dbReference type="PANTHER" id="PTHR43766">
    <property type="entry name" value="TRYPTOPHAN--TRNA LIGASE, MITOCHONDRIAL"/>
    <property type="match status" value="1"/>
</dbReference>
<keyword evidence="5 6" id="KW-0030">Aminoacyl-tRNA synthetase</keyword>
<sequence>MNLCHSNHPCSRVMSSRCLSRYVRLLQRSSTFHHQNRSGGCQTFGLQRQSPQFDRCKSRELPFVESLRGSCFRPFSATFEAGSTPSLRKVNDDWSFLSKSHSSQGLYIARPTLRTTRDRLFCTTTASATLGQGAAAVGSVMDEQPAEKKGAESSTVVERKKRVVSGVQPTGTIHLGNYLGAIKNWVTLQVSDGAFF</sequence>
<evidence type="ECO:0000256" key="6">
    <source>
        <dbReference type="RuleBase" id="RU363036"/>
    </source>
</evidence>
<keyword evidence="2 6" id="KW-0547">Nucleotide-binding</keyword>
<evidence type="ECO:0000256" key="2">
    <source>
        <dbReference type="ARBA" id="ARBA00022741"/>
    </source>
</evidence>
<dbReference type="InterPro" id="IPR050203">
    <property type="entry name" value="Trp-tRNA_synthetase"/>
</dbReference>
<dbReference type="Proteomes" id="UP000265515">
    <property type="component" value="Unassembled WGS sequence"/>
</dbReference>
<comment type="similarity">
    <text evidence="6">Belongs to the class-I aminoacyl-tRNA synthetase family.</text>
</comment>
<gene>
    <name evidence="7" type="ORF">CBR_g26165</name>
</gene>
<dbReference type="STRING" id="69332.A0A388L774"/>
<dbReference type="GO" id="GO:0004830">
    <property type="term" value="F:tryptophan-tRNA ligase activity"/>
    <property type="evidence" value="ECO:0007669"/>
    <property type="project" value="TreeGrafter"/>
</dbReference>
<evidence type="ECO:0008006" key="9">
    <source>
        <dbReference type="Google" id="ProtNLM"/>
    </source>
</evidence>
<reference evidence="7 8" key="1">
    <citation type="journal article" date="2018" name="Cell">
        <title>The Chara Genome: Secondary Complexity and Implications for Plant Terrestrialization.</title>
        <authorList>
            <person name="Nishiyama T."/>
            <person name="Sakayama H."/>
            <person name="Vries J.D."/>
            <person name="Buschmann H."/>
            <person name="Saint-Marcoux D."/>
            <person name="Ullrich K.K."/>
            <person name="Haas F.B."/>
            <person name="Vanderstraeten L."/>
            <person name="Becker D."/>
            <person name="Lang D."/>
            <person name="Vosolsobe S."/>
            <person name="Rombauts S."/>
            <person name="Wilhelmsson P.K.I."/>
            <person name="Janitza P."/>
            <person name="Kern R."/>
            <person name="Heyl A."/>
            <person name="Rumpler F."/>
            <person name="Villalobos L.I.A.C."/>
            <person name="Clay J.M."/>
            <person name="Skokan R."/>
            <person name="Toyoda A."/>
            <person name="Suzuki Y."/>
            <person name="Kagoshima H."/>
            <person name="Schijlen E."/>
            <person name="Tajeshwar N."/>
            <person name="Catarino B."/>
            <person name="Hetherington A.J."/>
            <person name="Saltykova A."/>
            <person name="Bonnot C."/>
            <person name="Breuninger H."/>
            <person name="Symeonidi A."/>
            <person name="Radhakrishnan G.V."/>
            <person name="Van Nieuwerburgh F."/>
            <person name="Deforce D."/>
            <person name="Chang C."/>
            <person name="Karol K.G."/>
            <person name="Hedrich R."/>
            <person name="Ulvskov P."/>
            <person name="Glockner G."/>
            <person name="Delwiche C.F."/>
            <person name="Petrasek J."/>
            <person name="Van de Peer Y."/>
            <person name="Friml J."/>
            <person name="Beilby M."/>
            <person name="Dolan L."/>
            <person name="Kohara Y."/>
            <person name="Sugano S."/>
            <person name="Fujiyama A."/>
            <person name="Delaux P.-M."/>
            <person name="Quint M."/>
            <person name="TheiBen G."/>
            <person name="Hagemann M."/>
            <person name="Harholt J."/>
            <person name="Dunand C."/>
            <person name="Zachgo S."/>
            <person name="Langdale J."/>
            <person name="Maumus F."/>
            <person name="Straeten D.V.D."/>
            <person name="Gould S.B."/>
            <person name="Rensing S.A."/>
        </authorList>
    </citation>
    <scope>NUCLEOTIDE SEQUENCE [LARGE SCALE GENOMIC DNA]</scope>
    <source>
        <strain evidence="7 8">S276</strain>
    </source>
</reference>
<keyword evidence="1 6" id="KW-0436">Ligase</keyword>
<evidence type="ECO:0000256" key="5">
    <source>
        <dbReference type="ARBA" id="ARBA00023146"/>
    </source>
</evidence>
<dbReference type="InterPro" id="IPR014729">
    <property type="entry name" value="Rossmann-like_a/b/a_fold"/>
</dbReference>
<evidence type="ECO:0000256" key="1">
    <source>
        <dbReference type="ARBA" id="ARBA00022598"/>
    </source>
</evidence>
<comment type="caution">
    <text evidence="7">The sequence shown here is derived from an EMBL/GenBank/DDBJ whole genome shotgun (WGS) entry which is preliminary data.</text>
</comment>
<dbReference type="Gene3D" id="3.40.50.620">
    <property type="entry name" value="HUPs"/>
    <property type="match status" value="1"/>
</dbReference>
<evidence type="ECO:0000313" key="7">
    <source>
        <dbReference type="EMBL" id="GBG78128.1"/>
    </source>
</evidence>
<dbReference type="EMBL" id="BFEA01000287">
    <property type="protein sequence ID" value="GBG78128.1"/>
    <property type="molecule type" value="Genomic_DNA"/>
</dbReference>
<proteinExistence type="inferred from homology"/>
<name>A0A388L774_CHABU</name>
<dbReference type="Gramene" id="GBG78128">
    <property type="protein sequence ID" value="GBG78128"/>
    <property type="gene ID" value="CBR_g26165"/>
</dbReference>
<evidence type="ECO:0000256" key="3">
    <source>
        <dbReference type="ARBA" id="ARBA00022840"/>
    </source>
</evidence>
<dbReference type="GO" id="GO:0009507">
    <property type="term" value="C:chloroplast"/>
    <property type="evidence" value="ECO:0007669"/>
    <property type="project" value="TreeGrafter"/>
</dbReference>
<dbReference type="Pfam" id="PF00579">
    <property type="entry name" value="tRNA-synt_1b"/>
    <property type="match status" value="1"/>
</dbReference>
<organism evidence="7 8">
    <name type="scientific">Chara braunii</name>
    <name type="common">Braun's stonewort</name>
    <dbReference type="NCBI Taxonomy" id="69332"/>
    <lineage>
        <taxon>Eukaryota</taxon>
        <taxon>Viridiplantae</taxon>
        <taxon>Streptophyta</taxon>
        <taxon>Charophyceae</taxon>
        <taxon>Charales</taxon>
        <taxon>Characeae</taxon>
        <taxon>Chara</taxon>
    </lineage>
</organism>
<dbReference type="PROSITE" id="PS00178">
    <property type="entry name" value="AA_TRNA_LIGASE_I"/>
    <property type="match status" value="1"/>
</dbReference>
<dbReference type="GO" id="GO:0005524">
    <property type="term" value="F:ATP binding"/>
    <property type="evidence" value="ECO:0007669"/>
    <property type="project" value="UniProtKB-KW"/>
</dbReference>
<dbReference type="PANTHER" id="PTHR43766:SF1">
    <property type="entry name" value="TRYPTOPHAN--TRNA LIGASE, MITOCHONDRIAL"/>
    <property type="match status" value="1"/>
</dbReference>
<dbReference type="InterPro" id="IPR001412">
    <property type="entry name" value="aa-tRNA-synth_I_CS"/>
</dbReference>
<dbReference type="GO" id="GO:0009791">
    <property type="term" value="P:post-embryonic development"/>
    <property type="evidence" value="ECO:0007669"/>
    <property type="project" value="UniProtKB-ARBA"/>
</dbReference>